<protein>
    <recommendedName>
        <fullName evidence="1">F-box domain-containing protein</fullName>
    </recommendedName>
</protein>
<dbReference type="Gene3D" id="1.20.1280.50">
    <property type="match status" value="1"/>
</dbReference>
<dbReference type="PROSITE" id="PS50181">
    <property type="entry name" value="FBOX"/>
    <property type="match status" value="1"/>
</dbReference>
<comment type="caution">
    <text evidence="2">The sequence shown here is derived from an EMBL/GenBank/DDBJ whole genome shotgun (WGS) entry which is preliminary data.</text>
</comment>
<dbReference type="AlphaFoldDB" id="A0A9P6E7G5"/>
<dbReference type="InterPro" id="IPR036047">
    <property type="entry name" value="F-box-like_dom_sf"/>
</dbReference>
<dbReference type="EMBL" id="MU157905">
    <property type="protein sequence ID" value="KAF9524063.1"/>
    <property type="molecule type" value="Genomic_DNA"/>
</dbReference>
<feature type="domain" description="F-box" evidence="1">
    <location>
        <begin position="5"/>
        <end position="54"/>
    </location>
</feature>
<gene>
    <name evidence="2" type="ORF">CPB83DRAFT_774506</name>
</gene>
<dbReference type="InterPro" id="IPR001810">
    <property type="entry name" value="F-box_dom"/>
</dbReference>
<reference evidence="2" key="1">
    <citation type="submission" date="2020-11" db="EMBL/GenBank/DDBJ databases">
        <authorList>
            <consortium name="DOE Joint Genome Institute"/>
            <person name="Ahrendt S."/>
            <person name="Riley R."/>
            <person name="Andreopoulos W."/>
            <person name="Labutti K."/>
            <person name="Pangilinan J."/>
            <person name="Ruiz-Duenas F.J."/>
            <person name="Barrasa J.M."/>
            <person name="Sanchez-Garcia M."/>
            <person name="Camarero S."/>
            <person name="Miyauchi S."/>
            <person name="Serrano A."/>
            <person name="Linde D."/>
            <person name="Babiker R."/>
            <person name="Drula E."/>
            <person name="Ayuso-Fernandez I."/>
            <person name="Pacheco R."/>
            <person name="Padilla G."/>
            <person name="Ferreira P."/>
            <person name="Barriuso J."/>
            <person name="Kellner H."/>
            <person name="Castanera R."/>
            <person name="Alfaro M."/>
            <person name="Ramirez L."/>
            <person name="Pisabarro A.G."/>
            <person name="Kuo A."/>
            <person name="Tritt A."/>
            <person name="Lipzen A."/>
            <person name="He G."/>
            <person name="Yan M."/>
            <person name="Ng V."/>
            <person name="Cullen D."/>
            <person name="Martin F."/>
            <person name="Rosso M.-N."/>
            <person name="Henrissat B."/>
            <person name="Hibbett D."/>
            <person name="Martinez A.T."/>
            <person name="Grigoriev I.V."/>
        </authorList>
    </citation>
    <scope>NUCLEOTIDE SEQUENCE</scope>
    <source>
        <strain evidence="2">CBS 506.95</strain>
    </source>
</reference>
<organism evidence="2 3">
    <name type="scientific">Crepidotus variabilis</name>
    <dbReference type="NCBI Taxonomy" id="179855"/>
    <lineage>
        <taxon>Eukaryota</taxon>
        <taxon>Fungi</taxon>
        <taxon>Dikarya</taxon>
        <taxon>Basidiomycota</taxon>
        <taxon>Agaricomycotina</taxon>
        <taxon>Agaricomycetes</taxon>
        <taxon>Agaricomycetidae</taxon>
        <taxon>Agaricales</taxon>
        <taxon>Agaricineae</taxon>
        <taxon>Crepidotaceae</taxon>
        <taxon>Crepidotus</taxon>
    </lineage>
</organism>
<name>A0A9P6E7G5_9AGAR</name>
<dbReference type="CDD" id="cd09917">
    <property type="entry name" value="F-box_SF"/>
    <property type="match status" value="1"/>
</dbReference>
<sequence length="465" mass="53054">MDVSRFNILGLPVELIHHILQFCHPWDVAAFSKTGQTAFTLVYLSDDQYLWRHLFLNYGFDPPYTSPYISLEGNVDWKRELKTRMKAELKLFGGPVTEDERIESFKTLFTMIENSAFAVFHKGSSDNVLWLKRILRSTLFLSNIYSVDIVPVTGDQAPINSLYSQLYPRIRTYFTLALDSKRDRPQLQQFLSTRNKSRAFVYDLRNYNEKNHWGPFMPDGSVNWIHIEHMARVVWANIRELPGSWALTRPPSFIDAPRVTNTSESSQGDWAGVEGTWRRYVCFMDYRHLTRLKYSAQAEGPYNPQFFSDPGFREATRLIEVKLSVISRSDLRFHKDLLNALPSYSQASKSASKSYQSCQQDSMASYPPIFFAGLSKGITGNEATVEGCVVMGEDNVPRWTFLVQTSMYESSPQWVSTGAQIGGIRSAMGVIGTWTSAAHDVDDPAGPFWLWKVDAGSPSHLMEYT</sequence>
<accession>A0A9P6E7G5</accession>
<dbReference type="SUPFAM" id="SSF81383">
    <property type="entry name" value="F-box domain"/>
    <property type="match status" value="1"/>
</dbReference>
<dbReference type="Proteomes" id="UP000807306">
    <property type="component" value="Unassembled WGS sequence"/>
</dbReference>
<proteinExistence type="predicted"/>
<dbReference type="OrthoDB" id="3226064at2759"/>
<evidence type="ECO:0000313" key="3">
    <source>
        <dbReference type="Proteomes" id="UP000807306"/>
    </source>
</evidence>
<evidence type="ECO:0000259" key="1">
    <source>
        <dbReference type="PROSITE" id="PS50181"/>
    </source>
</evidence>
<evidence type="ECO:0000313" key="2">
    <source>
        <dbReference type="EMBL" id="KAF9524063.1"/>
    </source>
</evidence>
<keyword evidence="3" id="KW-1185">Reference proteome</keyword>